<dbReference type="Pfam" id="PF00496">
    <property type="entry name" value="SBP_bac_5"/>
    <property type="match status" value="1"/>
</dbReference>
<dbReference type="PIRSF" id="PIRSF002741">
    <property type="entry name" value="MppA"/>
    <property type="match status" value="1"/>
</dbReference>
<accession>A0A261RJV1</accession>
<dbReference type="InterPro" id="IPR000914">
    <property type="entry name" value="SBP_5_dom"/>
</dbReference>
<protein>
    <submittedName>
        <fullName evidence="5">ABC transporter substrate-binding protein</fullName>
    </submittedName>
</protein>
<evidence type="ECO:0000256" key="1">
    <source>
        <dbReference type="ARBA" id="ARBA00005695"/>
    </source>
</evidence>
<dbReference type="Gene3D" id="3.90.76.10">
    <property type="entry name" value="Dipeptide-binding Protein, Domain 1"/>
    <property type="match status" value="1"/>
</dbReference>
<dbReference type="CDD" id="cd08511">
    <property type="entry name" value="PBP2_NikA_DppA_OppA_like_5"/>
    <property type="match status" value="1"/>
</dbReference>
<keyword evidence="6" id="KW-1185">Reference proteome</keyword>
<evidence type="ECO:0000313" key="5">
    <source>
        <dbReference type="EMBL" id="OZI25235.1"/>
    </source>
</evidence>
<comment type="caution">
    <text evidence="5">The sequence shown here is derived from an EMBL/GenBank/DDBJ whole genome shotgun (WGS) entry which is preliminary data.</text>
</comment>
<evidence type="ECO:0000313" key="6">
    <source>
        <dbReference type="Proteomes" id="UP000216947"/>
    </source>
</evidence>
<dbReference type="Gene3D" id="3.40.190.10">
    <property type="entry name" value="Periplasmic binding protein-like II"/>
    <property type="match status" value="1"/>
</dbReference>
<feature type="chain" id="PRO_5013079734" evidence="3">
    <location>
        <begin position="24"/>
        <end position="504"/>
    </location>
</feature>
<dbReference type="GO" id="GO:0015833">
    <property type="term" value="P:peptide transport"/>
    <property type="evidence" value="ECO:0007669"/>
    <property type="project" value="TreeGrafter"/>
</dbReference>
<dbReference type="InterPro" id="IPR030678">
    <property type="entry name" value="Peptide/Ni-bd"/>
</dbReference>
<dbReference type="Gene3D" id="3.10.105.10">
    <property type="entry name" value="Dipeptide-binding Protein, Domain 3"/>
    <property type="match status" value="1"/>
</dbReference>
<dbReference type="Proteomes" id="UP000216947">
    <property type="component" value="Unassembled WGS sequence"/>
</dbReference>
<evidence type="ECO:0000256" key="3">
    <source>
        <dbReference type="SAM" id="SignalP"/>
    </source>
</evidence>
<sequence>MKLRYFKLGVCAALLAAASTATYAQHIRIGLQEDPDVLDPHRARTYVGRIVFTSLCDKLVDVNEKLQFVPQLAESWSWNDDNTVLTFKLRADAQFHDGTKFDAAAAKANLERAMTLKESMRKGELASVAKIDAPDAQTLVLTLKQPDATLLASLSDRAGMMLSPAIFSDDVGAVGRKPVCSGPYQFVERVQNDRIVLEKFDKYYNAQDYAFKRVTFLPIPDSTVRLSNLRAGGLDILERMNPSDAQQVKADSSLQFASVSGLGYQQFYFNVANGERAKTNPFADERVRRAFELTLDRNIINEVVGGGIFDPANQPFPPASPYHSDKFPIPARDVAKARALLKEAGKEQVQAELAFGNNTTTSAIAEMVQAMAAEGGFQLRLRPTEYAALLNEAQSGNFELLMRGWSGRVDPDGNIYQFVTCKGALNDGRYCNPEIDKLLNEARTVPDEGKRKAIYDKVQEILQADAQAVYIYYQPWPFVLAKKVQGFKPYPDGMIRLRGVSFAQ</sequence>
<feature type="domain" description="Solute-binding protein family 5" evidence="4">
    <location>
        <begin position="68"/>
        <end position="423"/>
    </location>
</feature>
<dbReference type="AlphaFoldDB" id="A0A261RJV1"/>
<dbReference type="EMBL" id="NEVK01000003">
    <property type="protein sequence ID" value="OZI25235.1"/>
    <property type="molecule type" value="Genomic_DNA"/>
</dbReference>
<dbReference type="GO" id="GO:0043190">
    <property type="term" value="C:ATP-binding cassette (ABC) transporter complex"/>
    <property type="evidence" value="ECO:0007669"/>
    <property type="project" value="InterPro"/>
</dbReference>
<dbReference type="RefSeq" id="WP_094796373.1">
    <property type="nucleotide sequence ID" value="NZ_NEVK01000003.1"/>
</dbReference>
<dbReference type="GO" id="GO:0030288">
    <property type="term" value="C:outer membrane-bounded periplasmic space"/>
    <property type="evidence" value="ECO:0007669"/>
    <property type="project" value="UniProtKB-ARBA"/>
</dbReference>
<organism evidence="5 6">
    <name type="scientific">Bordetella genomosp. 7</name>
    <dbReference type="NCBI Taxonomy" id="1416805"/>
    <lineage>
        <taxon>Bacteria</taxon>
        <taxon>Pseudomonadati</taxon>
        <taxon>Pseudomonadota</taxon>
        <taxon>Betaproteobacteria</taxon>
        <taxon>Burkholderiales</taxon>
        <taxon>Alcaligenaceae</taxon>
        <taxon>Bordetella</taxon>
    </lineage>
</organism>
<dbReference type="PANTHER" id="PTHR30290:SF38">
    <property type="entry name" value="D,D-DIPEPTIDE-BINDING PERIPLASMIC PROTEIN DDPA-RELATED"/>
    <property type="match status" value="1"/>
</dbReference>
<dbReference type="PANTHER" id="PTHR30290">
    <property type="entry name" value="PERIPLASMIC BINDING COMPONENT OF ABC TRANSPORTER"/>
    <property type="match status" value="1"/>
</dbReference>
<name>A0A261RJV1_9BORD</name>
<dbReference type="SUPFAM" id="SSF53850">
    <property type="entry name" value="Periplasmic binding protein-like II"/>
    <property type="match status" value="1"/>
</dbReference>
<evidence type="ECO:0000256" key="2">
    <source>
        <dbReference type="ARBA" id="ARBA00022729"/>
    </source>
</evidence>
<gene>
    <name evidence="5" type="ORF">CAL19_07155</name>
</gene>
<comment type="similarity">
    <text evidence="1">Belongs to the bacterial solute-binding protein 5 family.</text>
</comment>
<feature type="signal peptide" evidence="3">
    <location>
        <begin position="1"/>
        <end position="23"/>
    </location>
</feature>
<dbReference type="GO" id="GO:1904680">
    <property type="term" value="F:peptide transmembrane transporter activity"/>
    <property type="evidence" value="ECO:0007669"/>
    <property type="project" value="TreeGrafter"/>
</dbReference>
<proteinExistence type="inferred from homology"/>
<keyword evidence="2 3" id="KW-0732">Signal</keyword>
<reference evidence="6" key="1">
    <citation type="submission" date="2017-05" db="EMBL/GenBank/DDBJ databases">
        <title>Complete and WGS of Bordetella genogroups.</title>
        <authorList>
            <person name="Spilker T."/>
            <person name="Lipuma J."/>
        </authorList>
    </citation>
    <scope>NUCLEOTIDE SEQUENCE [LARGE SCALE GENOMIC DNA]</scope>
    <source>
        <strain evidence="6">AU18089</strain>
    </source>
</reference>
<dbReference type="InterPro" id="IPR039424">
    <property type="entry name" value="SBP_5"/>
</dbReference>
<evidence type="ECO:0000259" key="4">
    <source>
        <dbReference type="Pfam" id="PF00496"/>
    </source>
</evidence>